<evidence type="ECO:0000313" key="3">
    <source>
        <dbReference type="Proteomes" id="UP001642464"/>
    </source>
</evidence>
<evidence type="ECO:0000313" key="2">
    <source>
        <dbReference type="EMBL" id="CAK9033907.1"/>
    </source>
</evidence>
<dbReference type="InterPro" id="IPR001926">
    <property type="entry name" value="TrpB-like_PALP"/>
</dbReference>
<dbReference type="EMBL" id="CAXAMM010014485">
    <property type="protein sequence ID" value="CAK9033907.1"/>
    <property type="molecule type" value="Genomic_DNA"/>
</dbReference>
<sequence>MVRVGSLSTETGCEVLAKCEFLNPGGTSKDRIAKNIVLEAERDGLLKPGGTIVEGTSGSTGISLAQVACARGYKCVIVLPDDQALEKRALLTGLGARVELVRPAAIVNSEHYVNKARRLAAETAGAFFANQFENLANYRAHLLNTGPEIWEQTQGQVDAFVMSAGTGGTIAGVGRFLQAQNPAVRVVLADPQGSSLHSFVEHGTLYTKEQAERRVRRHRDDTITEGIGLDRLTANFCAAGRQCIGQAIRVSDQEVVKMSRRVLREDGLFVGSSSALNLVAARKVALQLGPGHTVVTVLCGSGSREQTKLYNDAYLRERGLDVSFDGSIS</sequence>
<accession>A0ABP0L6S3</accession>
<reference evidence="2 3" key="1">
    <citation type="submission" date="2024-02" db="EMBL/GenBank/DDBJ databases">
        <authorList>
            <person name="Chen Y."/>
            <person name="Shah S."/>
            <person name="Dougan E. K."/>
            <person name="Thang M."/>
            <person name="Chan C."/>
        </authorList>
    </citation>
    <scope>NUCLEOTIDE SEQUENCE [LARGE SCALE GENOMIC DNA]</scope>
</reference>
<dbReference type="PANTHER" id="PTHR10314">
    <property type="entry name" value="CYSTATHIONINE BETA-SYNTHASE"/>
    <property type="match status" value="1"/>
</dbReference>
<evidence type="ECO:0000259" key="1">
    <source>
        <dbReference type="Pfam" id="PF00291"/>
    </source>
</evidence>
<name>A0ABP0L6S3_9DINO</name>
<dbReference type="Pfam" id="PF00291">
    <property type="entry name" value="PALP"/>
    <property type="match status" value="1"/>
</dbReference>
<dbReference type="CDD" id="cd01561">
    <property type="entry name" value="CBS_like"/>
    <property type="match status" value="1"/>
</dbReference>
<dbReference type="SUPFAM" id="SSF53686">
    <property type="entry name" value="Tryptophan synthase beta subunit-like PLP-dependent enzymes"/>
    <property type="match status" value="1"/>
</dbReference>
<feature type="domain" description="Tryptophan synthase beta chain-like PALP" evidence="1">
    <location>
        <begin position="2"/>
        <end position="300"/>
    </location>
</feature>
<dbReference type="Proteomes" id="UP001642464">
    <property type="component" value="Unassembled WGS sequence"/>
</dbReference>
<proteinExistence type="predicted"/>
<keyword evidence="3" id="KW-1185">Reference proteome</keyword>
<protein>
    <submittedName>
        <fullName evidence="2">Cysteine synthase 2 (CS 2) (Cysteine synthase-like protein) (CSl) (O-acetylserine (Thiol)-lyase 2) (OAS-TL 2) (O-acetylserine sulfhydrylase 2)</fullName>
    </submittedName>
</protein>
<dbReference type="Gene3D" id="3.40.50.1100">
    <property type="match status" value="2"/>
</dbReference>
<comment type="caution">
    <text evidence="2">The sequence shown here is derived from an EMBL/GenBank/DDBJ whole genome shotgun (WGS) entry which is preliminary data.</text>
</comment>
<dbReference type="InterPro" id="IPR050214">
    <property type="entry name" value="Cys_Synth/Cystath_Beta-Synth"/>
</dbReference>
<organism evidence="2 3">
    <name type="scientific">Durusdinium trenchii</name>
    <dbReference type="NCBI Taxonomy" id="1381693"/>
    <lineage>
        <taxon>Eukaryota</taxon>
        <taxon>Sar</taxon>
        <taxon>Alveolata</taxon>
        <taxon>Dinophyceae</taxon>
        <taxon>Suessiales</taxon>
        <taxon>Symbiodiniaceae</taxon>
        <taxon>Durusdinium</taxon>
    </lineage>
</organism>
<gene>
    <name evidence="2" type="ORF">SCF082_LOCUS20677</name>
</gene>
<dbReference type="InterPro" id="IPR036052">
    <property type="entry name" value="TrpB-like_PALP_sf"/>
</dbReference>